<evidence type="ECO:0000256" key="2">
    <source>
        <dbReference type="ARBA" id="ARBA00017953"/>
    </source>
</evidence>
<evidence type="ECO:0000313" key="8">
    <source>
        <dbReference type="EMBL" id="TKC51972.1"/>
    </source>
</evidence>
<dbReference type="Pfam" id="PF04157">
    <property type="entry name" value="EAP30"/>
    <property type="match status" value="1"/>
</dbReference>
<dbReference type="InterPro" id="IPR037855">
    <property type="entry name" value="Vps36"/>
</dbReference>
<reference evidence="9" key="1">
    <citation type="journal article" date="2019" name="IScience">
        <title>Narwhal Genome Reveals Long-Term Low Genetic Diversity despite Current Large Abundance Size.</title>
        <authorList>
            <person name="Westbury M.V."/>
            <person name="Petersen B."/>
            <person name="Garde E."/>
            <person name="Heide-Jorgensen M.P."/>
            <person name="Lorenzen E.D."/>
        </authorList>
    </citation>
    <scope>NUCLEOTIDE SEQUENCE [LARGE SCALE GENOMIC DNA]</scope>
</reference>
<dbReference type="GO" id="GO:0043328">
    <property type="term" value="P:protein transport to vacuole involved in ubiquitin-dependent protein catabolic process via the multivesicular body sorting pathway"/>
    <property type="evidence" value="ECO:0007669"/>
    <property type="project" value="UniProtKB-UniRule"/>
</dbReference>
<dbReference type="GO" id="GO:0043130">
    <property type="term" value="F:ubiquitin binding"/>
    <property type="evidence" value="ECO:0007669"/>
    <property type="project" value="UniProtKB-UniRule"/>
</dbReference>
<evidence type="ECO:0000256" key="4">
    <source>
        <dbReference type="ARBA" id="ARBA00022927"/>
    </source>
</evidence>
<feature type="domain" description="GLUE N-terminal" evidence="7">
    <location>
        <begin position="1"/>
        <end position="144"/>
    </location>
</feature>
<dbReference type="FunFam" id="2.30.29.30:FF:000241">
    <property type="entry name" value="Vacuolar protein sorting 36 homolog"/>
    <property type="match status" value="1"/>
</dbReference>
<dbReference type="Proteomes" id="UP000308365">
    <property type="component" value="Unassembled WGS sequence"/>
</dbReference>
<dbReference type="SUPFAM" id="SSF46785">
    <property type="entry name" value="Winged helix' DNA-binding domain"/>
    <property type="match status" value="1"/>
</dbReference>
<comment type="function">
    <text evidence="6">Component of the ESCRT-II complex (endosomal sorting complex required for transport II), which is required for multivesicular body (MVB) formation and sorting of endosomal cargo proteins into MVBs.</text>
</comment>
<evidence type="ECO:0000256" key="1">
    <source>
        <dbReference type="ARBA" id="ARBA00009697"/>
    </source>
</evidence>
<dbReference type="PROSITE" id="PS51495">
    <property type="entry name" value="GLUE"/>
    <property type="match status" value="1"/>
</dbReference>
<evidence type="ECO:0000259" key="7">
    <source>
        <dbReference type="PROSITE" id="PS51495"/>
    </source>
</evidence>
<gene>
    <name evidence="8" type="ORF">EI555_015187</name>
</gene>
<dbReference type="CDD" id="cd13226">
    <property type="entry name" value="PH-GRAM-like_Eap45"/>
    <property type="match status" value="1"/>
</dbReference>
<dbReference type="InterPro" id="IPR036388">
    <property type="entry name" value="WH-like_DNA-bd_sf"/>
</dbReference>
<dbReference type="InterPro" id="IPR040608">
    <property type="entry name" value="Snf8/Vps36"/>
</dbReference>
<evidence type="ECO:0000256" key="3">
    <source>
        <dbReference type="ARBA" id="ARBA00022448"/>
    </source>
</evidence>
<dbReference type="Gene3D" id="2.30.29.30">
    <property type="entry name" value="Pleckstrin-homology domain (PH domain)/Phosphotyrosine-binding domain (PTB)"/>
    <property type="match status" value="1"/>
</dbReference>
<sequence>MDRFVWTSGLLEINETLVIQQRGVRIYDGEEKIKFDAGTLLLSTHRLIWRDQKNHECCMAIPLSQIVFIEEQAAGIGKSAKIVVHLHPAPSNKEPGPFQSSKNSYIKLSFKEHGQIEWVTKDCVLPILDVLFSTFVFQPGRIRAVGIVGIERKLEEKRKETDKNISEAFEDLSKLMVKAKEMVELSKSIANKIKDKQGDITEDETIRFKSYLLSMGIANPVTRETYGSGTQYHMQLAKQLAGILQAPLEERGGIMSLTEVYCLVNRARGMELLSPEDLVNACKMLEELKLPLRLRVFDSGVMVIELQSHKEEETVASALETVSEKGSLTSEEFAKLVGMSVLLAKER</sequence>
<keyword evidence="6" id="KW-0963">Cytoplasm</keyword>
<evidence type="ECO:0000256" key="5">
    <source>
        <dbReference type="ARBA" id="ARBA00030114"/>
    </source>
</evidence>
<evidence type="ECO:0000313" key="9">
    <source>
        <dbReference type="Proteomes" id="UP000308365"/>
    </source>
</evidence>
<dbReference type="EMBL" id="RWIC01000042">
    <property type="protein sequence ID" value="TKC51972.1"/>
    <property type="molecule type" value="Genomic_DNA"/>
</dbReference>
<accession>A0A4U1FP88</accession>
<protein>
    <recommendedName>
        <fullName evidence="2 6">Vacuolar protein-sorting-associated protein 36</fullName>
    </recommendedName>
    <alternativeName>
        <fullName evidence="5 6">ESCRT-II complex subunit VPS36</fullName>
    </alternativeName>
</protein>
<keyword evidence="3 6" id="KW-0813">Transport</keyword>
<dbReference type="Pfam" id="PF11605">
    <property type="entry name" value="Vps36_ESCRT-II"/>
    <property type="match status" value="1"/>
</dbReference>
<dbReference type="InterPro" id="IPR036390">
    <property type="entry name" value="WH_DNA-bd_sf"/>
</dbReference>
<evidence type="ECO:0000256" key="6">
    <source>
        <dbReference type="RuleBase" id="RU367095"/>
    </source>
</evidence>
<comment type="similarity">
    <text evidence="1 6">Belongs to the VPS36 family.</text>
</comment>
<comment type="subcellular location">
    <subcellularLocation>
        <location evidence="6">Cytoplasm</location>
    </subcellularLocation>
    <subcellularLocation>
        <location evidence="6">Endosome</location>
    </subcellularLocation>
</comment>
<dbReference type="InterPro" id="IPR011993">
    <property type="entry name" value="PH-like_dom_sf"/>
</dbReference>
<dbReference type="GO" id="GO:0031902">
    <property type="term" value="C:late endosome membrane"/>
    <property type="evidence" value="ECO:0007669"/>
    <property type="project" value="UniProtKB-UniRule"/>
</dbReference>
<dbReference type="SUPFAM" id="SSF50729">
    <property type="entry name" value="PH domain-like"/>
    <property type="match status" value="1"/>
</dbReference>
<dbReference type="GO" id="GO:0000814">
    <property type="term" value="C:ESCRT II complex"/>
    <property type="evidence" value="ECO:0007669"/>
    <property type="project" value="UniProtKB-UniRule"/>
</dbReference>
<name>A0A4U1FP88_MONMO</name>
<dbReference type="InterPro" id="IPR021648">
    <property type="entry name" value="GLUE_dom"/>
</dbReference>
<organism evidence="8 9">
    <name type="scientific">Monodon monoceros</name>
    <name type="common">Narwhal</name>
    <name type="synonym">Ceratodon monodon</name>
    <dbReference type="NCBI Taxonomy" id="40151"/>
    <lineage>
        <taxon>Eukaryota</taxon>
        <taxon>Metazoa</taxon>
        <taxon>Chordata</taxon>
        <taxon>Craniata</taxon>
        <taxon>Vertebrata</taxon>
        <taxon>Euteleostomi</taxon>
        <taxon>Mammalia</taxon>
        <taxon>Eutheria</taxon>
        <taxon>Laurasiatheria</taxon>
        <taxon>Artiodactyla</taxon>
        <taxon>Whippomorpha</taxon>
        <taxon>Cetacea</taxon>
        <taxon>Odontoceti</taxon>
        <taxon>Monodontidae</taxon>
        <taxon>Monodon</taxon>
    </lineage>
</organism>
<comment type="caution">
    <text evidence="8">The sequence shown here is derived from an EMBL/GenBank/DDBJ whole genome shotgun (WGS) entry which is preliminary data.</text>
</comment>
<comment type="subunit">
    <text evidence="6">Component of the endosomal sorting complex required for transport II (ESCRT-II).</text>
</comment>
<dbReference type="PANTHER" id="PTHR13128">
    <property type="entry name" value="VACUOLAR PROTEIN-SORTING-ASSOCIATED PROTEIN 36"/>
    <property type="match status" value="1"/>
</dbReference>
<dbReference type="Gene3D" id="6.10.140.260">
    <property type="match status" value="1"/>
</dbReference>
<dbReference type="PANTHER" id="PTHR13128:SF12">
    <property type="entry name" value="VACUOLAR PROTEIN-SORTING-ASSOCIATED PROTEIN 36"/>
    <property type="match status" value="1"/>
</dbReference>
<keyword evidence="4 6" id="KW-0653">Protein transport</keyword>
<dbReference type="GO" id="GO:0032266">
    <property type="term" value="F:phosphatidylinositol-3-phosphate binding"/>
    <property type="evidence" value="ECO:0007669"/>
    <property type="project" value="UniProtKB-UniRule"/>
</dbReference>
<dbReference type="AlphaFoldDB" id="A0A4U1FP88"/>
<dbReference type="Gene3D" id="1.10.10.10">
    <property type="entry name" value="Winged helix-like DNA-binding domain superfamily/Winged helix DNA-binding domain"/>
    <property type="match status" value="2"/>
</dbReference>
<dbReference type="FunFam" id="1.10.10.10:FF:000203">
    <property type="entry name" value="Vacuolar protein sorting 36 homolog"/>
    <property type="match status" value="1"/>
</dbReference>
<proteinExistence type="inferred from homology"/>
<keyword evidence="6" id="KW-0967">Endosome</keyword>